<evidence type="ECO:0000313" key="3">
    <source>
        <dbReference type="Proteomes" id="UP001175228"/>
    </source>
</evidence>
<evidence type="ECO:0000256" key="1">
    <source>
        <dbReference type="SAM" id="MobiDB-lite"/>
    </source>
</evidence>
<organism evidence="2 3">
    <name type="scientific">Armillaria luteobubalina</name>
    <dbReference type="NCBI Taxonomy" id="153913"/>
    <lineage>
        <taxon>Eukaryota</taxon>
        <taxon>Fungi</taxon>
        <taxon>Dikarya</taxon>
        <taxon>Basidiomycota</taxon>
        <taxon>Agaricomycotina</taxon>
        <taxon>Agaricomycetes</taxon>
        <taxon>Agaricomycetidae</taxon>
        <taxon>Agaricales</taxon>
        <taxon>Marasmiineae</taxon>
        <taxon>Physalacriaceae</taxon>
        <taxon>Armillaria</taxon>
    </lineage>
</organism>
<dbReference type="EMBL" id="JAUEPU010000006">
    <property type="protein sequence ID" value="KAK0501211.1"/>
    <property type="molecule type" value="Genomic_DNA"/>
</dbReference>
<dbReference type="Proteomes" id="UP001175228">
    <property type="component" value="Unassembled WGS sequence"/>
</dbReference>
<reference evidence="2" key="1">
    <citation type="submission" date="2023-06" db="EMBL/GenBank/DDBJ databases">
        <authorList>
            <consortium name="Lawrence Berkeley National Laboratory"/>
            <person name="Ahrendt S."/>
            <person name="Sahu N."/>
            <person name="Indic B."/>
            <person name="Wong-Bajracharya J."/>
            <person name="Merenyi Z."/>
            <person name="Ke H.-M."/>
            <person name="Monk M."/>
            <person name="Kocsube S."/>
            <person name="Drula E."/>
            <person name="Lipzen A."/>
            <person name="Balint B."/>
            <person name="Henrissat B."/>
            <person name="Andreopoulos B."/>
            <person name="Martin F.M."/>
            <person name="Harder C.B."/>
            <person name="Rigling D."/>
            <person name="Ford K.L."/>
            <person name="Foster G.D."/>
            <person name="Pangilinan J."/>
            <person name="Papanicolaou A."/>
            <person name="Barry K."/>
            <person name="LaButti K."/>
            <person name="Viragh M."/>
            <person name="Koriabine M."/>
            <person name="Yan M."/>
            <person name="Riley R."/>
            <person name="Champramary S."/>
            <person name="Plett K.L."/>
            <person name="Tsai I.J."/>
            <person name="Slot J."/>
            <person name="Sipos G."/>
            <person name="Plett J."/>
            <person name="Nagy L.G."/>
            <person name="Grigoriev I.V."/>
        </authorList>
    </citation>
    <scope>NUCLEOTIDE SEQUENCE</scope>
    <source>
        <strain evidence="2">HWK02</strain>
    </source>
</reference>
<proteinExistence type="predicted"/>
<feature type="region of interest" description="Disordered" evidence="1">
    <location>
        <begin position="187"/>
        <end position="216"/>
    </location>
</feature>
<evidence type="ECO:0000313" key="2">
    <source>
        <dbReference type="EMBL" id="KAK0501211.1"/>
    </source>
</evidence>
<protein>
    <submittedName>
        <fullName evidence="2">Uncharacterized protein</fullName>
    </submittedName>
</protein>
<gene>
    <name evidence="2" type="ORF">EDD18DRAFT_1141695</name>
</gene>
<keyword evidence="3" id="KW-1185">Reference proteome</keyword>
<sequence>MPKGVNVKKTDAHISTWLYTYRLALSRYRKKLTAPQTVPPFSKSYWTVPGRSREAPTRPRRVPHLPPLKYTSVPRDFPIHHHGKTRDFLKFINAGQIHGSLRSPIGTAPSPPESNRTIPWAATPTWNALENSTNSVPRTVHSQMGTRCRVAYLLIVEEPPNPNDMASTRLIWLKALVVQDTLCHSPGHRSIHHQQRPGQAPRFQAPATDPPKFKLPLTNPEQLRIIRVRFESLNQ</sequence>
<name>A0AA39QEZ6_9AGAR</name>
<accession>A0AA39QEZ6</accession>
<comment type="caution">
    <text evidence="2">The sequence shown here is derived from an EMBL/GenBank/DDBJ whole genome shotgun (WGS) entry which is preliminary data.</text>
</comment>
<dbReference type="AlphaFoldDB" id="A0AA39QEZ6"/>